<accession>A0AA35WDI2</accession>
<reference evidence="2" key="1">
    <citation type="submission" date="2023-03" db="EMBL/GenBank/DDBJ databases">
        <authorList>
            <person name="Steffen K."/>
            <person name="Cardenas P."/>
        </authorList>
    </citation>
    <scope>NUCLEOTIDE SEQUENCE</scope>
</reference>
<protein>
    <submittedName>
        <fullName evidence="2">Uncharacterized protein</fullName>
    </submittedName>
</protein>
<gene>
    <name evidence="2" type="ORF">GBAR_LOCUS10550</name>
</gene>
<sequence length="130" mass="14206">MGCGTSRSPARVGVIVEDDGSLHQEFYPPLVDGYWMGQSAQDPSSSFCTSPSPPPYTPLPLSGHVTLMLGQGPSPAKRRNSIQSTRVDSYPGPPVEQEASQQGTEAGPRLYPRELVTQREEREWDQPPPQ</sequence>
<dbReference type="Proteomes" id="UP001174909">
    <property type="component" value="Unassembled WGS sequence"/>
</dbReference>
<keyword evidence="3" id="KW-1185">Reference proteome</keyword>
<comment type="caution">
    <text evidence="2">The sequence shown here is derived from an EMBL/GenBank/DDBJ whole genome shotgun (WGS) entry which is preliminary data.</text>
</comment>
<evidence type="ECO:0000256" key="1">
    <source>
        <dbReference type="SAM" id="MobiDB-lite"/>
    </source>
</evidence>
<dbReference type="AlphaFoldDB" id="A0AA35WDI2"/>
<dbReference type="EMBL" id="CASHTH010001619">
    <property type="protein sequence ID" value="CAI8017363.1"/>
    <property type="molecule type" value="Genomic_DNA"/>
</dbReference>
<evidence type="ECO:0000313" key="2">
    <source>
        <dbReference type="EMBL" id="CAI8017363.1"/>
    </source>
</evidence>
<feature type="compositionally biased region" description="Basic and acidic residues" evidence="1">
    <location>
        <begin position="116"/>
        <end position="130"/>
    </location>
</feature>
<organism evidence="2 3">
    <name type="scientific">Geodia barretti</name>
    <name type="common">Barrett's horny sponge</name>
    <dbReference type="NCBI Taxonomy" id="519541"/>
    <lineage>
        <taxon>Eukaryota</taxon>
        <taxon>Metazoa</taxon>
        <taxon>Porifera</taxon>
        <taxon>Demospongiae</taxon>
        <taxon>Heteroscleromorpha</taxon>
        <taxon>Tetractinellida</taxon>
        <taxon>Astrophorina</taxon>
        <taxon>Geodiidae</taxon>
        <taxon>Geodia</taxon>
    </lineage>
</organism>
<feature type="region of interest" description="Disordered" evidence="1">
    <location>
        <begin position="37"/>
        <end position="130"/>
    </location>
</feature>
<evidence type="ECO:0000313" key="3">
    <source>
        <dbReference type="Proteomes" id="UP001174909"/>
    </source>
</evidence>
<name>A0AA35WDI2_GEOBA</name>
<proteinExistence type="predicted"/>